<protein>
    <submittedName>
        <fullName evidence="2">Uncharacterized protein</fullName>
    </submittedName>
</protein>
<keyword evidence="3" id="KW-1185">Reference proteome</keyword>
<reference evidence="2" key="2">
    <citation type="submission" date="2020-11" db="EMBL/GenBank/DDBJ databases">
        <authorList>
            <person name="McCartney M.A."/>
            <person name="Auch B."/>
            <person name="Kono T."/>
            <person name="Mallez S."/>
            <person name="Becker A."/>
            <person name="Gohl D.M."/>
            <person name="Silverstein K.A.T."/>
            <person name="Koren S."/>
            <person name="Bechman K.B."/>
            <person name="Herman A."/>
            <person name="Abrahante J.E."/>
            <person name="Garbe J."/>
        </authorList>
    </citation>
    <scope>NUCLEOTIDE SEQUENCE</scope>
    <source>
        <strain evidence="2">Duluth1</strain>
        <tissue evidence="2">Whole animal</tissue>
    </source>
</reference>
<organism evidence="2 3">
    <name type="scientific">Dreissena polymorpha</name>
    <name type="common">Zebra mussel</name>
    <name type="synonym">Mytilus polymorpha</name>
    <dbReference type="NCBI Taxonomy" id="45954"/>
    <lineage>
        <taxon>Eukaryota</taxon>
        <taxon>Metazoa</taxon>
        <taxon>Spiralia</taxon>
        <taxon>Lophotrochozoa</taxon>
        <taxon>Mollusca</taxon>
        <taxon>Bivalvia</taxon>
        <taxon>Autobranchia</taxon>
        <taxon>Heteroconchia</taxon>
        <taxon>Euheterodonta</taxon>
        <taxon>Imparidentia</taxon>
        <taxon>Neoheterodontei</taxon>
        <taxon>Myida</taxon>
        <taxon>Dreissenoidea</taxon>
        <taxon>Dreissenidae</taxon>
        <taxon>Dreissena</taxon>
    </lineage>
</organism>
<evidence type="ECO:0000313" key="2">
    <source>
        <dbReference type="EMBL" id="KAH3700709.1"/>
    </source>
</evidence>
<name>A0A9D3YHG9_DREPO</name>
<comment type="caution">
    <text evidence="2">The sequence shown here is derived from an EMBL/GenBank/DDBJ whole genome shotgun (WGS) entry which is preliminary data.</text>
</comment>
<proteinExistence type="predicted"/>
<gene>
    <name evidence="2" type="ORF">DPMN_075688</name>
</gene>
<evidence type="ECO:0000256" key="1">
    <source>
        <dbReference type="SAM" id="MobiDB-lite"/>
    </source>
</evidence>
<evidence type="ECO:0000313" key="3">
    <source>
        <dbReference type="Proteomes" id="UP000828390"/>
    </source>
</evidence>
<accession>A0A9D3YHG9</accession>
<dbReference type="AlphaFoldDB" id="A0A9D3YHG9"/>
<dbReference type="Proteomes" id="UP000828390">
    <property type="component" value="Unassembled WGS sequence"/>
</dbReference>
<sequence>MSPYSVRRQSIQHGSTQGKEQSIEGDYRGQMIADDDALVTHTKTELLDKFSKACD</sequence>
<reference evidence="2" key="1">
    <citation type="journal article" date="2019" name="bioRxiv">
        <title>The Genome of the Zebra Mussel, Dreissena polymorpha: A Resource for Invasive Species Research.</title>
        <authorList>
            <person name="McCartney M.A."/>
            <person name="Auch B."/>
            <person name="Kono T."/>
            <person name="Mallez S."/>
            <person name="Zhang Y."/>
            <person name="Obille A."/>
            <person name="Becker A."/>
            <person name="Abrahante J.E."/>
            <person name="Garbe J."/>
            <person name="Badalamenti J.P."/>
            <person name="Herman A."/>
            <person name="Mangelson H."/>
            <person name="Liachko I."/>
            <person name="Sullivan S."/>
            <person name="Sone E.D."/>
            <person name="Koren S."/>
            <person name="Silverstein K.A.T."/>
            <person name="Beckman K.B."/>
            <person name="Gohl D.M."/>
        </authorList>
    </citation>
    <scope>NUCLEOTIDE SEQUENCE</scope>
    <source>
        <strain evidence="2">Duluth1</strain>
        <tissue evidence="2">Whole animal</tissue>
    </source>
</reference>
<feature type="compositionally biased region" description="Polar residues" evidence="1">
    <location>
        <begin position="7"/>
        <end position="20"/>
    </location>
</feature>
<feature type="region of interest" description="Disordered" evidence="1">
    <location>
        <begin position="1"/>
        <end position="28"/>
    </location>
</feature>
<dbReference type="EMBL" id="JAIWYP010000015">
    <property type="protein sequence ID" value="KAH3700709.1"/>
    <property type="molecule type" value="Genomic_DNA"/>
</dbReference>